<evidence type="ECO:0000259" key="2">
    <source>
        <dbReference type="Pfam" id="PF25821"/>
    </source>
</evidence>
<name>A0AAV1E254_OLDCO</name>
<keyword evidence="4" id="KW-1185">Reference proteome</keyword>
<accession>A0AAV1E254</accession>
<dbReference type="AlphaFoldDB" id="A0AAV1E254"/>
<evidence type="ECO:0000313" key="4">
    <source>
        <dbReference type="Proteomes" id="UP001161247"/>
    </source>
</evidence>
<feature type="region of interest" description="Disordered" evidence="1">
    <location>
        <begin position="36"/>
        <end position="130"/>
    </location>
</feature>
<dbReference type="PANTHER" id="PTHR33595">
    <property type="entry name" value="VON WILLEBRAND FACTOR A DOMAIN PROTEIN"/>
    <property type="match status" value="1"/>
</dbReference>
<feature type="compositionally biased region" description="Basic residues" evidence="1">
    <location>
        <begin position="95"/>
        <end position="106"/>
    </location>
</feature>
<dbReference type="PANTHER" id="PTHR33595:SF7">
    <property type="entry name" value="OS12G0242500 PROTEIN"/>
    <property type="match status" value="1"/>
</dbReference>
<dbReference type="InterPro" id="IPR057710">
    <property type="entry name" value="DUF7950"/>
</dbReference>
<reference evidence="3" key="1">
    <citation type="submission" date="2023-03" db="EMBL/GenBank/DDBJ databases">
        <authorList>
            <person name="Julca I."/>
        </authorList>
    </citation>
    <scope>NUCLEOTIDE SEQUENCE</scope>
</reference>
<protein>
    <submittedName>
        <fullName evidence="3">OLC1v1013597C1</fullName>
    </submittedName>
</protein>
<sequence length="338" mass="36788">MDLKGGGCCVARYGGGGGGGGAYDLSRMDRIMLRFRPIAPKPVSNSSGSSSSGTEKDNNPYVKSGRGKRRYVKNNNNRKKKNDSSDGSTESVTMKTKRGRNGNIKRLKSEENESRLVSSGGSGEEEKKSAVVTLSLLPETPESAEKNPRSVVRGFVNGVQKFPTGFSFGGSCEDQYGAEEGNFWLSGMTGTVAQPSRVAPAVVSTWVYVESITETWENGFGYGGNGWFSDRGSMLMDLENDTCPGFISDGLDKVVWVNNVYREMVAGKEDQEVLIWLVMKGGIFQNRLLTQGFTCNVRVVTCGKEKSSRTLPCDVWRLEGGRGFAWRLDVKAALSLGR</sequence>
<dbReference type="Proteomes" id="UP001161247">
    <property type="component" value="Chromosome 7"/>
</dbReference>
<feature type="compositionally biased region" description="Polar residues" evidence="1">
    <location>
        <begin position="85"/>
        <end position="94"/>
    </location>
</feature>
<dbReference type="EMBL" id="OX459124">
    <property type="protein sequence ID" value="CAI9113069.1"/>
    <property type="molecule type" value="Genomic_DNA"/>
</dbReference>
<evidence type="ECO:0000313" key="3">
    <source>
        <dbReference type="EMBL" id="CAI9113069.1"/>
    </source>
</evidence>
<feature type="compositionally biased region" description="Basic residues" evidence="1">
    <location>
        <begin position="65"/>
        <end position="81"/>
    </location>
</feature>
<dbReference type="Pfam" id="PF25821">
    <property type="entry name" value="DUF7950"/>
    <property type="match status" value="1"/>
</dbReference>
<feature type="domain" description="DUF7950" evidence="2">
    <location>
        <begin position="203"/>
        <end position="335"/>
    </location>
</feature>
<gene>
    <name evidence="3" type="ORF">OLC1_LOCUS20148</name>
</gene>
<proteinExistence type="predicted"/>
<evidence type="ECO:0000256" key="1">
    <source>
        <dbReference type="SAM" id="MobiDB-lite"/>
    </source>
</evidence>
<organism evidence="3 4">
    <name type="scientific">Oldenlandia corymbosa var. corymbosa</name>
    <dbReference type="NCBI Taxonomy" id="529605"/>
    <lineage>
        <taxon>Eukaryota</taxon>
        <taxon>Viridiplantae</taxon>
        <taxon>Streptophyta</taxon>
        <taxon>Embryophyta</taxon>
        <taxon>Tracheophyta</taxon>
        <taxon>Spermatophyta</taxon>
        <taxon>Magnoliopsida</taxon>
        <taxon>eudicotyledons</taxon>
        <taxon>Gunneridae</taxon>
        <taxon>Pentapetalae</taxon>
        <taxon>asterids</taxon>
        <taxon>lamiids</taxon>
        <taxon>Gentianales</taxon>
        <taxon>Rubiaceae</taxon>
        <taxon>Rubioideae</taxon>
        <taxon>Spermacoceae</taxon>
        <taxon>Hedyotis-Oldenlandia complex</taxon>
        <taxon>Oldenlandia</taxon>
    </lineage>
</organism>
<feature type="compositionally biased region" description="Low complexity" evidence="1">
    <location>
        <begin position="44"/>
        <end position="53"/>
    </location>
</feature>